<dbReference type="RefSeq" id="WP_371842355.1">
    <property type="nucleotide sequence ID" value="NZ_JBGMEL010000001.1"/>
</dbReference>
<comment type="caution">
    <text evidence="8">The sequence shown here is derived from an EMBL/GenBank/DDBJ whole genome shotgun (WGS) entry which is preliminary data.</text>
</comment>
<evidence type="ECO:0000256" key="1">
    <source>
        <dbReference type="ARBA" id="ARBA00004167"/>
    </source>
</evidence>
<accession>A0ABV4NIJ3</accession>
<evidence type="ECO:0000256" key="2">
    <source>
        <dbReference type="ARBA" id="ARBA00009477"/>
    </source>
</evidence>
<dbReference type="PANTHER" id="PTHR30386:SF26">
    <property type="entry name" value="TRANSPORT PROTEIN COMB"/>
    <property type="match status" value="1"/>
</dbReference>
<feature type="domain" description="Multidrug resistance protein MdtA-like barrel-sandwich hybrid" evidence="7">
    <location>
        <begin position="29"/>
        <end position="246"/>
    </location>
</feature>
<gene>
    <name evidence="8" type="ORF">ACCI51_01575</name>
</gene>
<comment type="subcellular location">
    <subcellularLocation>
        <location evidence="1">Membrane</location>
        <topology evidence="1">Single-pass membrane protein</topology>
    </subcellularLocation>
</comment>
<dbReference type="InterPro" id="IPR050739">
    <property type="entry name" value="MFP"/>
</dbReference>
<organism evidence="8 9">
    <name type="scientific">Microbulbifer echini</name>
    <dbReference type="NCBI Taxonomy" id="1529067"/>
    <lineage>
        <taxon>Bacteria</taxon>
        <taxon>Pseudomonadati</taxon>
        <taxon>Pseudomonadota</taxon>
        <taxon>Gammaproteobacteria</taxon>
        <taxon>Cellvibrionales</taxon>
        <taxon>Microbulbiferaceae</taxon>
        <taxon>Microbulbifer</taxon>
    </lineage>
</organism>
<comment type="similarity">
    <text evidence="2">Belongs to the membrane fusion protein (MFP) (TC 8.A.1) family.</text>
</comment>
<evidence type="ECO:0000256" key="4">
    <source>
        <dbReference type="ARBA" id="ARBA00022989"/>
    </source>
</evidence>
<evidence type="ECO:0000256" key="3">
    <source>
        <dbReference type="ARBA" id="ARBA00022692"/>
    </source>
</evidence>
<evidence type="ECO:0000313" key="8">
    <source>
        <dbReference type="EMBL" id="MFA0789216.1"/>
    </source>
</evidence>
<keyword evidence="6" id="KW-0175">Coiled coil</keyword>
<proteinExistence type="inferred from homology"/>
<name>A0ABV4NIJ3_9GAMM</name>
<dbReference type="Proteomes" id="UP001569414">
    <property type="component" value="Unassembled WGS sequence"/>
</dbReference>
<dbReference type="EMBL" id="JBGMEL010000001">
    <property type="protein sequence ID" value="MFA0789216.1"/>
    <property type="molecule type" value="Genomic_DNA"/>
</dbReference>
<protein>
    <submittedName>
        <fullName evidence="8">HlyD family secretion protein</fullName>
    </submittedName>
</protein>
<keyword evidence="3" id="KW-0812">Transmembrane</keyword>
<keyword evidence="9" id="KW-1185">Reference proteome</keyword>
<evidence type="ECO:0000256" key="5">
    <source>
        <dbReference type="ARBA" id="ARBA00023136"/>
    </source>
</evidence>
<dbReference type="Gene3D" id="2.40.50.100">
    <property type="match status" value="1"/>
</dbReference>
<keyword evidence="4" id="KW-1133">Transmembrane helix</keyword>
<dbReference type="PRINTS" id="PR01490">
    <property type="entry name" value="RTXTOXIND"/>
</dbReference>
<evidence type="ECO:0000259" key="7">
    <source>
        <dbReference type="Pfam" id="PF25917"/>
    </source>
</evidence>
<sequence>MAAWAVWFLFQEITIYSVSDQAKLEQEQNTVHVSTQRTGRVIAIQASLGDTLNRGDLLIELDTKALDLDLDGDSRVSQSISTQLQSIEREHSLRNKKFSEDDKALGDQLRLLRQQHELQVSNQKIQADVKARYERLLQKQQSSELDYLAAKRTFQQMAMATLASEAAMRAISDRREQLANEYQLAVSALGQRREDLQRQLTEVNTRIQQSSLAADEQRLRAPIAGKLASLADIREGEVLLAGQQIATLQAEGRITVQAFFPPALALGHIRPGQSAQVKLDGFSWTRYGQLQARVERVASAVQTGQILVELSLRGEAPPQLPLLHDLPARVEIATAVKTPYQLLLQRVGDLLSGQVESTANLLETQQ</sequence>
<keyword evidence="5" id="KW-0472">Membrane</keyword>
<dbReference type="InterPro" id="IPR058625">
    <property type="entry name" value="MdtA-like_BSH"/>
</dbReference>
<dbReference type="PANTHER" id="PTHR30386">
    <property type="entry name" value="MEMBRANE FUSION SUBUNIT OF EMRAB-TOLC MULTIDRUG EFFLUX PUMP"/>
    <property type="match status" value="1"/>
</dbReference>
<reference evidence="8 9" key="1">
    <citation type="submission" date="2024-08" db="EMBL/GenBank/DDBJ databases">
        <authorList>
            <person name="Ishaq N."/>
        </authorList>
    </citation>
    <scope>NUCLEOTIDE SEQUENCE [LARGE SCALE GENOMIC DNA]</scope>
    <source>
        <strain evidence="8 9">JCM 30400</strain>
    </source>
</reference>
<feature type="coiled-coil region" evidence="6">
    <location>
        <begin position="179"/>
        <end position="213"/>
    </location>
</feature>
<evidence type="ECO:0000313" key="9">
    <source>
        <dbReference type="Proteomes" id="UP001569414"/>
    </source>
</evidence>
<dbReference type="Pfam" id="PF25917">
    <property type="entry name" value="BSH_RND"/>
    <property type="match status" value="1"/>
</dbReference>
<evidence type="ECO:0000256" key="6">
    <source>
        <dbReference type="SAM" id="Coils"/>
    </source>
</evidence>